<accession>A0ABZ0YIA5</accession>
<evidence type="ECO:0008006" key="4">
    <source>
        <dbReference type="Google" id="ProtNLM"/>
    </source>
</evidence>
<feature type="region of interest" description="Disordered" evidence="1">
    <location>
        <begin position="1"/>
        <end position="22"/>
    </location>
</feature>
<evidence type="ECO:0000256" key="1">
    <source>
        <dbReference type="SAM" id="MobiDB-lite"/>
    </source>
</evidence>
<sequence>MTQMNATKATHPSAPPTNNRTNQVLVRLTPAERAELESIAELEQRSLSGATRIMIQRGISQYKTESLIAD</sequence>
<reference evidence="2 3" key="1">
    <citation type="submission" date="2023-11" db="EMBL/GenBank/DDBJ databases">
        <title>MicrobeMod: A computational toolkit for identifying prokaryotic methylation and restriction-modification with nanopore sequencing.</title>
        <authorList>
            <person name="Crits-Christoph A."/>
            <person name="Kang S.C."/>
            <person name="Lee H."/>
            <person name="Ostrov N."/>
        </authorList>
    </citation>
    <scope>NUCLEOTIDE SEQUENCE [LARGE SCALE GENOMIC DNA]</scope>
    <source>
        <strain evidence="2 3">ATCC BAA-805</strain>
    </source>
</reference>
<gene>
    <name evidence="2" type="ORF">SR894_16975</name>
</gene>
<evidence type="ECO:0000313" key="3">
    <source>
        <dbReference type="Proteomes" id="UP001324794"/>
    </source>
</evidence>
<name>A0ABZ0YIA5_9GAMM</name>
<dbReference type="RefSeq" id="WP_223288936.1">
    <property type="nucleotide sequence ID" value="NZ_CP140255.1"/>
</dbReference>
<protein>
    <recommendedName>
        <fullName evidence="4">Ribbon-helix-helix protein CopG domain-containing protein</fullName>
    </recommendedName>
</protein>
<organism evidence="2 3">
    <name type="scientific">Vreelandella neptunia</name>
    <dbReference type="NCBI Taxonomy" id="115551"/>
    <lineage>
        <taxon>Bacteria</taxon>
        <taxon>Pseudomonadati</taxon>
        <taxon>Pseudomonadota</taxon>
        <taxon>Gammaproteobacteria</taxon>
        <taxon>Oceanospirillales</taxon>
        <taxon>Halomonadaceae</taxon>
        <taxon>Vreelandella</taxon>
    </lineage>
</organism>
<evidence type="ECO:0000313" key="2">
    <source>
        <dbReference type="EMBL" id="WQH11833.1"/>
    </source>
</evidence>
<keyword evidence="3" id="KW-1185">Reference proteome</keyword>
<dbReference type="EMBL" id="CP140255">
    <property type="protein sequence ID" value="WQH11833.1"/>
    <property type="molecule type" value="Genomic_DNA"/>
</dbReference>
<dbReference type="Proteomes" id="UP001324794">
    <property type="component" value="Chromosome"/>
</dbReference>
<proteinExistence type="predicted"/>